<organism evidence="1 2">
    <name type="scientific">Desulfuromusa kysingii</name>
    <dbReference type="NCBI Taxonomy" id="37625"/>
    <lineage>
        <taxon>Bacteria</taxon>
        <taxon>Pseudomonadati</taxon>
        <taxon>Thermodesulfobacteriota</taxon>
        <taxon>Desulfuromonadia</taxon>
        <taxon>Desulfuromonadales</taxon>
        <taxon>Geopsychrobacteraceae</taxon>
        <taxon>Desulfuromusa</taxon>
    </lineage>
</organism>
<name>A0A1H3ZUM9_9BACT</name>
<proteinExistence type="predicted"/>
<dbReference type="STRING" id="37625.SAMN05660420_01683"/>
<keyword evidence="2" id="KW-1185">Reference proteome</keyword>
<protein>
    <submittedName>
        <fullName evidence="1">Uncharacterized protein</fullName>
    </submittedName>
</protein>
<dbReference type="RefSeq" id="WP_092347052.1">
    <property type="nucleotide sequence ID" value="NZ_FNQN01000004.1"/>
</dbReference>
<accession>A0A1H3ZUM9</accession>
<reference evidence="1 2" key="1">
    <citation type="submission" date="2016-10" db="EMBL/GenBank/DDBJ databases">
        <authorList>
            <person name="de Groot N.N."/>
        </authorList>
    </citation>
    <scope>NUCLEOTIDE SEQUENCE [LARGE SCALE GENOMIC DNA]</scope>
    <source>
        <strain evidence="1 2">DSM 7343</strain>
    </source>
</reference>
<dbReference type="AlphaFoldDB" id="A0A1H3ZUM9"/>
<evidence type="ECO:0000313" key="1">
    <source>
        <dbReference type="EMBL" id="SEA27408.1"/>
    </source>
</evidence>
<evidence type="ECO:0000313" key="2">
    <source>
        <dbReference type="Proteomes" id="UP000199409"/>
    </source>
</evidence>
<gene>
    <name evidence="1" type="ORF">SAMN05660420_01683</name>
</gene>
<dbReference type="OrthoDB" id="5405867at2"/>
<dbReference type="EMBL" id="FNQN01000004">
    <property type="protein sequence ID" value="SEA27408.1"/>
    <property type="molecule type" value="Genomic_DNA"/>
</dbReference>
<dbReference type="Proteomes" id="UP000199409">
    <property type="component" value="Unassembled WGS sequence"/>
</dbReference>
<sequence>MDIQRAMLNPAAEFTNPTDVFQQQSLTREQKIKILRQWEYDARELAVADDENMPGGPPNQLDEIVQILCRLNADRVSEPKQRESS</sequence>